<dbReference type="Proteomes" id="UP000664781">
    <property type="component" value="Unassembled WGS sequence"/>
</dbReference>
<reference evidence="2" key="1">
    <citation type="submission" date="2021-03" db="EMBL/GenBank/DDBJ databases">
        <title>Streptomyces strains.</title>
        <authorList>
            <person name="Lund M.B."/>
            <person name="Toerring T."/>
        </authorList>
    </citation>
    <scope>NUCLEOTIDE SEQUENCE</scope>
    <source>
        <strain evidence="2">JCM 4242</strain>
    </source>
</reference>
<feature type="transmembrane region" description="Helical" evidence="1">
    <location>
        <begin position="20"/>
        <end position="37"/>
    </location>
</feature>
<accession>A0A939FQB8</accession>
<dbReference type="EMBL" id="JAFMOF010000002">
    <property type="protein sequence ID" value="MBO0654082.1"/>
    <property type="molecule type" value="Genomic_DNA"/>
</dbReference>
<keyword evidence="1" id="KW-1133">Transmembrane helix</keyword>
<keyword evidence="1" id="KW-0812">Transmembrane</keyword>
<name>A0A939FQB8_9ACTN</name>
<proteinExistence type="predicted"/>
<gene>
    <name evidence="2" type="ORF">J1792_15255</name>
</gene>
<sequence>MNHIAAIPAATPPGADRDEVYAFTVTMAACLALALAGRASPAALTDYAAALTGLYTAWHNRPRT</sequence>
<evidence type="ECO:0000313" key="3">
    <source>
        <dbReference type="Proteomes" id="UP000664781"/>
    </source>
</evidence>
<dbReference type="RefSeq" id="WP_086569235.1">
    <property type="nucleotide sequence ID" value="NZ_JAFMOF010000002.1"/>
</dbReference>
<comment type="caution">
    <text evidence="2">The sequence shown here is derived from an EMBL/GenBank/DDBJ whole genome shotgun (WGS) entry which is preliminary data.</text>
</comment>
<keyword evidence="1" id="KW-0472">Membrane</keyword>
<protein>
    <submittedName>
        <fullName evidence="2">Uncharacterized protein</fullName>
    </submittedName>
</protein>
<organism evidence="2 3">
    <name type="scientific">Streptomyces triculaminicus</name>
    <dbReference type="NCBI Taxonomy" id="2816232"/>
    <lineage>
        <taxon>Bacteria</taxon>
        <taxon>Bacillati</taxon>
        <taxon>Actinomycetota</taxon>
        <taxon>Actinomycetes</taxon>
        <taxon>Kitasatosporales</taxon>
        <taxon>Streptomycetaceae</taxon>
        <taxon>Streptomyces</taxon>
    </lineage>
</organism>
<evidence type="ECO:0000313" key="2">
    <source>
        <dbReference type="EMBL" id="MBO0654082.1"/>
    </source>
</evidence>
<dbReference type="AlphaFoldDB" id="A0A939FQB8"/>
<evidence type="ECO:0000256" key="1">
    <source>
        <dbReference type="SAM" id="Phobius"/>
    </source>
</evidence>
<keyword evidence="3" id="KW-1185">Reference proteome</keyword>